<gene>
    <name evidence="3" type="ORF">SPSYN_01206</name>
</gene>
<evidence type="ECO:0000313" key="4">
    <source>
        <dbReference type="Proteomes" id="UP000798488"/>
    </source>
</evidence>
<dbReference type="Pfam" id="PF01969">
    <property type="entry name" value="Ni_insertion"/>
    <property type="match status" value="1"/>
</dbReference>
<dbReference type="GO" id="GO:0016829">
    <property type="term" value="F:lyase activity"/>
    <property type="evidence" value="ECO:0007669"/>
    <property type="project" value="UniProtKB-KW"/>
</dbReference>
<protein>
    <recommendedName>
        <fullName evidence="5">LarC family nickel insertion protein</fullName>
    </recommendedName>
</protein>
<dbReference type="EMBL" id="LSRS01000003">
    <property type="protein sequence ID" value="KAF1085070.1"/>
    <property type="molecule type" value="Genomic_DNA"/>
</dbReference>
<dbReference type="OrthoDB" id="9765625at2"/>
<dbReference type="InterPro" id="IPR002822">
    <property type="entry name" value="Ni_insertion"/>
</dbReference>
<evidence type="ECO:0000313" key="3">
    <source>
        <dbReference type="EMBL" id="KAF1085070.1"/>
    </source>
</evidence>
<name>A0A9D2WQ47_9FIRM</name>
<reference evidence="3" key="1">
    <citation type="submission" date="2016-02" db="EMBL/GenBank/DDBJ databases">
        <title>Draft Genome Sequence of Sporotomaculum syntrophicum Strain FB, a Syntrophic Benzoate Degrader.</title>
        <authorList>
            <person name="Nobu M.K."/>
            <person name="Narihiro T."/>
            <person name="Qiu Y.-L."/>
            <person name="Ohashi A."/>
            <person name="Liu W.-T."/>
            <person name="Yuji S."/>
        </authorList>
    </citation>
    <scope>NUCLEOTIDE SEQUENCE</scope>
    <source>
        <strain evidence="3">FB</strain>
    </source>
</reference>
<dbReference type="PANTHER" id="PTHR36566">
    <property type="entry name" value="NICKEL INSERTION PROTEIN-RELATED"/>
    <property type="match status" value="1"/>
</dbReference>
<dbReference type="AlphaFoldDB" id="A0A9D2WQ47"/>
<keyword evidence="2" id="KW-0456">Lyase</keyword>
<dbReference type="Gene3D" id="3.30.70.1380">
    <property type="entry name" value="Transcriptional regulatory protein pf0864 domain like"/>
    <property type="match status" value="1"/>
</dbReference>
<comment type="caution">
    <text evidence="3">The sequence shown here is derived from an EMBL/GenBank/DDBJ whole genome shotgun (WGS) entry which is preliminary data.</text>
</comment>
<dbReference type="Proteomes" id="UP000798488">
    <property type="component" value="Unassembled WGS sequence"/>
</dbReference>
<evidence type="ECO:0000256" key="2">
    <source>
        <dbReference type="ARBA" id="ARBA00023239"/>
    </source>
</evidence>
<evidence type="ECO:0000256" key="1">
    <source>
        <dbReference type="ARBA" id="ARBA00022596"/>
    </source>
</evidence>
<evidence type="ECO:0008006" key="5">
    <source>
        <dbReference type="Google" id="ProtNLM"/>
    </source>
</evidence>
<sequence length="408" mass="43567">MSGDGEPMTVAHFNCRYGFSPGAALAALIGAGADVEEMNSRLADLKLVPGRLSAFTGCSGHGLLYTGVKVQPLAGEQYPAEGLVKELKARGLDAGALERFAQVMEQLSSYYQARLAGPVYLSDKLLVEILGTVLALESLQAAKLFVAPLPLDSAGGGLSGQSFNVLALLNGFVVGPAAGQATIITPTGAAILKGLAKPDLQMPGLILRATGCGAELAEGGKTGGKPGVNLAEPIFKALVNVVLGEPVSGNVQAGKISEEVLLMETAIDDMNPEYYPYLMARLLEAGALDVYLKHIIMKKGRPGVMLVVVAREDRQESLLQIIFSETSTLGVRLRTERRRCLHRELITVQTSYGAVRVKLAREEPGMRPLRCSPEFEDCLTRARDQQVPLQNVYRAALLAAESWLEKQP</sequence>
<dbReference type="PANTHER" id="PTHR36566:SF1">
    <property type="entry name" value="PYRIDINIUM-3,5-BISTHIOCARBOXYLIC ACID MONONUCLEOTIDE NICKEL INSERTION PROTEIN"/>
    <property type="match status" value="1"/>
</dbReference>
<organism evidence="3 4">
    <name type="scientific">Sporotomaculum syntrophicum</name>
    <dbReference type="NCBI Taxonomy" id="182264"/>
    <lineage>
        <taxon>Bacteria</taxon>
        <taxon>Bacillati</taxon>
        <taxon>Bacillota</taxon>
        <taxon>Clostridia</taxon>
        <taxon>Eubacteriales</taxon>
        <taxon>Desulfallaceae</taxon>
        <taxon>Sporotomaculum</taxon>
    </lineage>
</organism>
<dbReference type="Gene3D" id="3.10.20.300">
    <property type="entry name" value="mk0293 like domain"/>
    <property type="match status" value="1"/>
</dbReference>
<keyword evidence="4" id="KW-1185">Reference proteome</keyword>
<accession>A0A9D2WQ47</accession>
<dbReference type="RefSeq" id="WP_161821588.1">
    <property type="nucleotide sequence ID" value="NZ_LSRS01000003.1"/>
</dbReference>
<keyword evidence="1" id="KW-0533">Nickel</keyword>
<proteinExistence type="predicted"/>